<dbReference type="AlphaFoldDB" id="A0A4P7LCW2"/>
<keyword evidence="2" id="KW-0472">Membrane</keyword>
<dbReference type="KEGG" id="cox:E0W60_20030"/>
<organism evidence="3 4">
    <name type="scientific">Cupriavidus oxalaticus</name>
    <dbReference type="NCBI Taxonomy" id="96344"/>
    <lineage>
        <taxon>Bacteria</taxon>
        <taxon>Pseudomonadati</taxon>
        <taxon>Pseudomonadota</taxon>
        <taxon>Betaproteobacteria</taxon>
        <taxon>Burkholderiales</taxon>
        <taxon>Burkholderiaceae</taxon>
        <taxon>Cupriavidus</taxon>
    </lineage>
</organism>
<keyword evidence="2" id="KW-1133">Transmembrane helix</keyword>
<evidence type="ECO:0000313" key="4">
    <source>
        <dbReference type="Proteomes" id="UP000295294"/>
    </source>
</evidence>
<evidence type="ECO:0000256" key="1">
    <source>
        <dbReference type="SAM" id="MobiDB-lite"/>
    </source>
</evidence>
<dbReference type="EMBL" id="CP038635">
    <property type="protein sequence ID" value="QBY53378.1"/>
    <property type="molecule type" value="Genomic_DNA"/>
</dbReference>
<dbReference type="STRING" id="1349762.GCA_001592245_01369"/>
<reference evidence="3 4" key="1">
    <citation type="submission" date="2019-03" db="EMBL/GenBank/DDBJ databases">
        <title>Efficiently degradation of phenoxyalkanoic acid herbicides by Cupriavidus oxalaticus strain X32.</title>
        <authorList>
            <person name="Sheng X."/>
        </authorList>
    </citation>
    <scope>NUCLEOTIDE SEQUENCE [LARGE SCALE GENOMIC DNA]</scope>
    <source>
        <strain evidence="3 4">X32</strain>
    </source>
</reference>
<gene>
    <name evidence="3" type="ORF">E0W60_20030</name>
</gene>
<feature type="region of interest" description="Disordered" evidence="1">
    <location>
        <begin position="1"/>
        <end position="25"/>
    </location>
</feature>
<name>A0A4P7LCW2_9BURK</name>
<feature type="transmembrane region" description="Helical" evidence="2">
    <location>
        <begin position="37"/>
        <end position="58"/>
    </location>
</feature>
<feature type="compositionally biased region" description="Basic and acidic residues" evidence="1">
    <location>
        <begin position="1"/>
        <end position="20"/>
    </location>
</feature>
<protein>
    <submittedName>
        <fullName evidence="3">Uncharacterized protein</fullName>
    </submittedName>
</protein>
<proteinExistence type="predicted"/>
<dbReference type="Proteomes" id="UP000295294">
    <property type="component" value="Chromosome 2"/>
</dbReference>
<evidence type="ECO:0000313" key="3">
    <source>
        <dbReference type="EMBL" id="QBY53378.1"/>
    </source>
</evidence>
<sequence length="69" mass="7923">MNDERDSPPAVPEEPHHRQTQDYGGGHIQARHGRINVWLLVVYLVLFVWALYYGYAYWGGLGPGLDLTR</sequence>
<dbReference type="RefSeq" id="WP_133096321.1">
    <property type="nucleotide sequence ID" value="NZ_CP038635.1"/>
</dbReference>
<accession>A0A4P7LCW2</accession>
<keyword evidence="2" id="KW-0812">Transmembrane</keyword>
<dbReference type="OrthoDB" id="8970655at2"/>
<evidence type="ECO:0000256" key="2">
    <source>
        <dbReference type="SAM" id="Phobius"/>
    </source>
</evidence>